<keyword evidence="2 5" id="KW-0548">Nucleotidyltransferase</keyword>
<dbReference type="GO" id="GO:0043814">
    <property type="term" value="F:phospholactate guanylyltransferase activity"/>
    <property type="evidence" value="ECO:0007669"/>
    <property type="project" value="InterPro"/>
</dbReference>
<dbReference type="Proteomes" id="UP000252770">
    <property type="component" value="Unassembled WGS sequence"/>
</dbReference>
<dbReference type="NCBIfam" id="TIGR03552">
    <property type="entry name" value="F420_cofC"/>
    <property type="match status" value="1"/>
</dbReference>
<protein>
    <recommendedName>
        <fullName evidence="5">Phosphoenolpyruvate guanylyltransferase</fullName>
        <shortName evidence="5">PEP guanylyltransferase</shortName>
        <ecNumber evidence="5">2.7.7.105</ecNumber>
    </recommendedName>
</protein>
<dbReference type="PANTHER" id="PTHR40392">
    <property type="entry name" value="2-PHOSPHO-L-LACTATE GUANYLYLTRANSFERASE"/>
    <property type="match status" value="1"/>
</dbReference>
<dbReference type="GO" id="GO:0052645">
    <property type="term" value="P:F420-0 metabolic process"/>
    <property type="evidence" value="ECO:0007669"/>
    <property type="project" value="UniProtKB-UniRule"/>
</dbReference>
<feature type="binding site" evidence="5">
    <location>
        <position position="135"/>
    </location>
    <ligand>
        <name>phosphoenolpyruvate</name>
        <dbReference type="ChEBI" id="CHEBI:58702"/>
    </ligand>
</feature>
<dbReference type="InterPro" id="IPR029044">
    <property type="entry name" value="Nucleotide-diphossugar_trans"/>
</dbReference>
<dbReference type="AlphaFoldDB" id="A0A367YZW0"/>
<evidence type="ECO:0000256" key="1">
    <source>
        <dbReference type="ARBA" id="ARBA00022679"/>
    </source>
</evidence>
<dbReference type="Gene3D" id="3.90.550.10">
    <property type="entry name" value="Spore Coat Polysaccharide Biosynthesis Protein SpsA, Chain A"/>
    <property type="match status" value="1"/>
</dbReference>
<keyword evidence="3 5" id="KW-0547">Nucleotide-binding</keyword>
<dbReference type="InterPro" id="IPR002835">
    <property type="entry name" value="CofC"/>
</dbReference>
<comment type="catalytic activity">
    <reaction evidence="5">
        <text>phosphoenolpyruvate + GTP + H(+) = enolpyruvoyl-2-diphospho-5'-guanosine + diphosphate</text>
        <dbReference type="Rhea" id="RHEA:30519"/>
        <dbReference type="ChEBI" id="CHEBI:15378"/>
        <dbReference type="ChEBI" id="CHEBI:33019"/>
        <dbReference type="ChEBI" id="CHEBI:37565"/>
        <dbReference type="ChEBI" id="CHEBI:58702"/>
        <dbReference type="ChEBI" id="CHEBI:143701"/>
        <dbReference type="EC" id="2.7.7.105"/>
    </reaction>
</comment>
<evidence type="ECO:0000313" key="6">
    <source>
        <dbReference type="EMBL" id="RCK71410.1"/>
    </source>
</evidence>
<dbReference type="EC" id="2.7.7.105" evidence="5"/>
<comment type="similarity">
    <text evidence="5">Belongs to the CofC family.</text>
</comment>
<organism evidence="6 7">
    <name type="scientific">Desertihabitans brevis</name>
    <dbReference type="NCBI Taxonomy" id="2268447"/>
    <lineage>
        <taxon>Bacteria</taxon>
        <taxon>Bacillati</taxon>
        <taxon>Actinomycetota</taxon>
        <taxon>Actinomycetes</taxon>
        <taxon>Propionibacteriales</taxon>
        <taxon>Propionibacteriaceae</taxon>
        <taxon>Desertihabitans</taxon>
    </lineage>
</organism>
<dbReference type="Pfam" id="PF01983">
    <property type="entry name" value="CofC"/>
    <property type="match status" value="1"/>
</dbReference>
<dbReference type="GO" id="GO:0005525">
    <property type="term" value="F:GTP binding"/>
    <property type="evidence" value="ECO:0007669"/>
    <property type="project" value="UniProtKB-KW"/>
</dbReference>
<evidence type="ECO:0000256" key="2">
    <source>
        <dbReference type="ARBA" id="ARBA00022695"/>
    </source>
</evidence>
<accession>A0A367YZW0</accession>
<comment type="caution">
    <text evidence="6">The sequence shown here is derived from an EMBL/GenBank/DDBJ whole genome shotgun (WGS) entry which is preliminary data.</text>
</comment>
<comment type="caution">
    <text evidence="5">Lacks conserved residue(s) required for the propagation of feature annotation.</text>
</comment>
<evidence type="ECO:0000256" key="3">
    <source>
        <dbReference type="ARBA" id="ARBA00022741"/>
    </source>
</evidence>
<name>A0A367YZW0_9ACTN</name>
<feature type="binding site" evidence="5">
    <location>
        <position position="153"/>
    </location>
    <ligand>
        <name>phosphoenolpyruvate</name>
        <dbReference type="ChEBI" id="CHEBI:58702"/>
    </ligand>
</feature>
<dbReference type="UniPathway" id="UPA00071"/>
<comment type="pathway">
    <text evidence="5">Cofactor biosynthesis; coenzyme F420 biosynthesis.</text>
</comment>
<keyword evidence="4 5" id="KW-0342">GTP-binding</keyword>
<keyword evidence="7" id="KW-1185">Reference proteome</keyword>
<dbReference type="EMBL" id="QOUI01000001">
    <property type="protein sequence ID" value="RCK71410.1"/>
    <property type="molecule type" value="Genomic_DNA"/>
</dbReference>
<evidence type="ECO:0000313" key="7">
    <source>
        <dbReference type="Proteomes" id="UP000252770"/>
    </source>
</evidence>
<evidence type="ECO:0000256" key="4">
    <source>
        <dbReference type="ARBA" id="ARBA00023134"/>
    </source>
</evidence>
<keyword evidence="1 5" id="KW-0808">Transferase</keyword>
<dbReference type="HAMAP" id="MF_02114">
    <property type="entry name" value="CofC"/>
    <property type="match status" value="1"/>
</dbReference>
<comment type="function">
    <text evidence="5">Guanylyltransferase that catalyzes the activation of phosphoenolpyruvate (PEP) as enolpyruvoyl-2-diphospho-5'-guanosine, via the condensation of PEP with GTP. It is involved in the biosynthesis of coenzyme F420, a hydride carrier cofactor.</text>
</comment>
<gene>
    <name evidence="6" type="primary">cofC</name>
    <name evidence="5" type="synonym">fbiD</name>
    <name evidence="6" type="ORF">DT076_03070</name>
</gene>
<sequence length="204" mass="20340">MPVAVLAIKPWARAKSRLEAVAPPERAALVRAMALDTCAALAAAGCRLVLVSDEPGLPAALAEAGLAATVLPDPGGGLNPALRAGAAAAVRDGAQTVLAAVSDLPALDADAVTAVLDRLGPVGRWFVPDRSGVGTSMLLARGTALEPAFEGASAARHAASGALALEAPERARLDVDDETDLARALRHGVGGWTAAWAAARVGAG</sequence>
<evidence type="ECO:0000256" key="5">
    <source>
        <dbReference type="HAMAP-Rule" id="MF_02114"/>
    </source>
</evidence>
<proteinExistence type="inferred from homology"/>
<dbReference type="SUPFAM" id="SSF53448">
    <property type="entry name" value="Nucleotide-diphospho-sugar transferases"/>
    <property type="match status" value="1"/>
</dbReference>
<dbReference type="PANTHER" id="PTHR40392:SF1">
    <property type="entry name" value="2-PHOSPHO-L-LACTATE GUANYLYLTRANSFERASE"/>
    <property type="match status" value="1"/>
</dbReference>
<reference evidence="6 7" key="1">
    <citation type="submission" date="2018-07" db="EMBL/GenBank/DDBJ databases">
        <title>Desertimonas flava gen. nov. sp. nov.</title>
        <authorList>
            <person name="Liu S."/>
        </authorList>
    </citation>
    <scope>NUCLEOTIDE SEQUENCE [LARGE SCALE GENOMIC DNA]</scope>
    <source>
        <strain evidence="6 7">16Sb5-5</strain>
    </source>
</reference>